<dbReference type="AlphaFoldDB" id="A0AAE1LDB3"/>
<accession>A0AAE1LDB3</accession>
<keyword evidence="2" id="KW-1185">Reference proteome</keyword>
<dbReference type="EMBL" id="JAHWGI010000414">
    <property type="protein sequence ID" value="KAK3915245.1"/>
    <property type="molecule type" value="Genomic_DNA"/>
</dbReference>
<proteinExistence type="predicted"/>
<comment type="caution">
    <text evidence="1">The sequence shown here is derived from an EMBL/GenBank/DDBJ whole genome shotgun (WGS) entry which is preliminary data.</text>
</comment>
<sequence>MRTRTRRSSAALRTRWPRWRPSWPSRRPRASLISSVTS</sequence>
<keyword evidence="1" id="KW-0675">Receptor</keyword>
<gene>
    <name evidence="1" type="ORF">KUF71_024544</name>
</gene>
<evidence type="ECO:0000313" key="2">
    <source>
        <dbReference type="Proteomes" id="UP001219518"/>
    </source>
</evidence>
<reference evidence="1" key="1">
    <citation type="submission" date="2021-07" db="EMBL/GenBank/DDBJ databases">
        <authorList>
            <person name="Catto M.A."/>
            <person name="Jacobson A."/>
            <person name="Kennedy G."/>
            <person name="Labadie P."/>
            <person name="Hunt B.G."/>
            <person name="Srinivasan R."/>
        </authorList>
    </citation>
    <scope>NUCLEOTIDE SEQUENCE</scope>
    <source>
        <strain evidence="1">PL_HMW_Pooled</strain>
        <tissue evidence="1">Head</tissue>
    </source>
</reference>
<name>A0AAE1LDB3_9NEOP</name>
<evidence type="ECO:0000313" key="1">
    <source>
        <dbReference type="EMBL" id="KAK3915245.1"/>
    </source>
</evidence>
<dbReference type="Proteomes" id="UP001219518">
    <property type="component" value="Unassembled WGS sequence"/>
</dbReference>
<protein>
    <submittedName>
        <fullName evidence="1">Corticotropin-releasing factor receptor 2</fullName>
    </submittedName>
</protein>
<organism evidence="1 2">
    <name type="scientific">Frankliniella fusca</name>
    <dbReference type="NCBI Taxonomy" id="407009"/>
    <lineage>
        <taxon>Eukaryota</taxon>
        <taxon>Metazoa</taxon>
        <taxon>Ecdysozoa</taxon>
        <taxon>Arthropoda</taxon>
        <taxon>Hexapoda</taxon>
        <taxon>Insecta</taxon>
        <taxon>Pterygota</taxon>
        <taxon>Neoptera</taxon>
        <taxon>Paraneoptera</taxon>
        <taxon>Thysanoptera</taxon>
        <taxon>Terebrantia</taxon>
        <taxon>Thripoidea</taxon>
        <taxon>Thripidae</taxon>
        <taxon>Frankliniella</taxon>
    </lineage>
</organism>
<reference evidence="1" key="2">
    <citation type="journal article" date="2023" name="BMC Genomics">
        <title>Pest status, molecular evolution, and epigenetic factors derived from the genome assembly of Frankliniella fusca, a thysanopteran phytovirus vector.</title>
        <authorList>
            <person name="Catto M.A."/>
            <person name="Labadie P.E."/>
            <person name="Jacobson A.L."/>
            <person name="Kennedy G.G."/>
            <person name="Srinivasan R."/>
            <person name="Hunt B.G."/>
        </authorList>
    </citation>
    <scope>NUCLEOTIDE SEQUENCE</scope>
    <source>
        <strain evidence="1">PL_HMW_Pooled</strain>
    </source>
</reference>